<dbReference type="InParanoid" id="A0A140L9U0"/>
<proteinExistence type="predicted"/>
<dbReference type="Proteomes" id="UP000070427">
    <property type="component" value="Unassembled WGS sequence"/>
</dbReference>
<protein>
    <submittedName>
        <fullName evidence="1">Uncharacterized protein</fullName>
    </submittedName>
</protein>
<dbReference type="STRING" id="520764.AN618_12120"/>
<dbReference type="AlphaFoldDB" id="A0A140L9U0"/>
<reference evidence="1 2" key="1">
    <citation type="submission" date="2015-12" db="EMBL/GenBank/DDBJ databases">
        <title>Draft genome sequnece of Fervidicola ferrireducens strain Y170.</title>
        <authorList>
            <person name="Patel B.K."/>
        </authorList>
    </citation>
    <scope>NUCLEOTIDE SEQUENCE [LARGE SCALE GENOMIC DNA]</scope>
    <source>
        <strain evidence="1 2">Y170</strain>
    </source>
</reference>
<organism evidence="1 2">
    <name type="scientific">Fervidicola ferrireducens</name>
    <dbReference type="NCBI Taxonomy" id="520764"/>
    <lineage>
        <taxon>Bacteria</taxon>
        <taxon>Bacillati</taxon>
        <taxon>Bacillota</taxon>
        <taxon>Clostridia</taxon>
        <taxon>Thermosediminibacterales</taxon>
        <taxon>Thermosediminibacteraceae</taxon>
        <taxon>Fervidicola</taxon>
    </lineage>
</organism>
<dbReference type="EMBL" id="LOED01000012">
    <property type="protein sequence ID" value="KXG77315.1"/>
    <property type="molecule type" value="Genomic_DNA"/>
</dbReference>
<accession>A0A140L9U0</accession>
<evidence type="ECO:0000313" key="2">
    <source>
        <dbReference type="Proteomes" id="UP000070427"/>
    </source>
</evidence>
<keyword evidence="2" id="KW-1185">Reference proteome</keyword>
<comment type="caution">
    <text evidence="1">The sequence shown here is derived from an EMBL/GenBank/DDBJ whole genome shotgun (WGS) entry which is preliminary data.</text>
</comment>
<name>A0A140L9U0_9FIRM</name>
<sequence length="45" mass="5266">MIEVKVAGLIGPGIFLSYFLELTDKENLKALYCSRIFMYYNSLWD</sequence>
<evidence type="ECO:0000313" key="1">
    <source>
        <dbReference type="EMBL" id="KXG77315.1"/>
    </source>
</evidence>
<gene>
    <name evidence="1" type="ORF">AN618_12120</name>
</gene>